<comment type="caution">
    <text evidence="1">The sequence shown here is derived from an EMBL/GenBank/DDBJ whole genome shotgun (WGS) entry which is preliminary data.</text>
</comment>
<name>A0ACA9S637_9GLOM</name>
<reference evidence="1" key="1">
    <citation type="submission" date="2021-06" db="EMBL/GenBank/DDBJ databases">
        <authorList>
            <person name="Kallberg Y."/>
            <person name="Tangrot J."/>
            <person name="Rosling A."/>
        </authorList>
    </citation>
    <scope>NUCLEOTIDE SEQUENCE</scope>
    <source>
        <strain evidence="1">MA461A</strain>
    </source>
</reference>
<feature type="non-terminal residue" evidence="1">
    <location>
        <position position="276"/>
    </location>
</feature>
<feature type="non-terminal residue" evidence="1">
    <location>
        <position position="1"/>
    </location>
</feature>
<evidence type="ECO:0000313" key="2">
    <source>
        <dbReference type="Proteomes" id="UP000789920"/>
    </source>
</evidence>
<dbReference type="EMBL" id="CAJVQC010095118">
    <property type="protein sequence ID" value="CAG8828199.1"/>
    <property type="molecule type" value="Genomic_DNA"/>
</dbReference>
<dbReference type="Proteomes" id="UP000789920">
    <property type="component" value="Unassembled WGS sequence"/>
</dbReference>
<keyword evidence="2" id="KW-1185">Reference proteome</keyword>
<accession>A0ACA9S637</accession>
<evidence type="ECO:0000313" key="1">
    <source>
        <dbReference type="EMBL" id="CAG8828199.1"/>
    </source>
</evidence>
<proteinExistence type="predicted"/>
<protein>
    <submittedName>
        <fullName evidence="1">18638_t:CDS:1</fullName>
    </submittedName>
</protein>
<gene>
    <name evidence="1" type="ORF">RPERSI_LOCUS27181</name>
</gene>
<organism evidence="1 2">
    <name type="scientific">Racocetra persica</name>
    <dbReference type="NCBI Taxonomy" id="160502"/>
    <lineage>
        <taxon>Eukaryota</taxon>
        <taxon>Fungi</taxon>
        <taxon>Fungi incertae sedis</taxon>
        <taxon>Mucoromycota</taxon>
        <taxon>Glomeromycotina</taxon>
        <taxon>Glomeromycetes</taxon>
        <taxon>Diversisporales</taxon>
        <taxon>Gigasporaceae</taxon>
        <taxon>Racocetra</taxon>
    </lineage>
</organism>
<sequence>TIVKINQVRQSVKENINSIILWAIGTYPVEQEDNDIEMVMFIPIDPNDRDPDSQAIFEKNEYYAISGKIIPEHYRVATSTHIMINRIINKQLNSNNCPLNISLVGVAQNTPEELKNNENAIIKTSITDYTTEEHNFTVNITYPYNNSRFKHFKNSIRPNESMLFIVGQLEIIENEFYIYAKDISYIDIQAITKKRILDSNNIKILKCQSVQKPKKTDENTNYENTLQTDQEIAETSSEETVNKKHENKNHDQSKTRDHSKRNKSKNQRTHNTRQTR</sequence>